<sequence>MATPVVPQLMLPLKIKHQVSYDMKKRLQRQKLRKRENKSDDEENGLGVSTPHEAREALYATRDYCRS</sequence>
<accession>A0A436ZRC6</accession>
<dbReference type="EMBL" id="SAEB01000012">
    <property type="protein sequence ID" value="RVD81425.1"/>
    <property type="molecule type" value="Genomic_DNA"/>
</dbReference>
<dbReference type="VEuPathDB" id="FungiDB:DFL_009289"/>
<evidence type="ECO:0000313" key="3">
    <source>
        <dbReference type="Proteomes" id="UP000283090"/>
    </source>
</evidence>
<evidence type="ECO:0000313" key="2">
    <source>
        <dbReference type="EMBL" id="RVD81425.1"/>
    </source>
</evidence>
<gene>
    <name evidence="2" type="ORF">DFL_009289</name>
</gene>
<feature type="region of interest" description="Disordered" evidence="1">
    <location>
        <begin position="25"/>
        <end position="53"/>
    </location>
</feature>
<dbReference type="AlphaFoldDB" id="A0A436ZRC6"/>
<feature type="compositionally biased region" description="Basic residues" evidence="1">
    <location>
        <begin position="26"/>
        <end position="36"/>
    </location>
</feature>
<reference evidence="2 3" key="1">
    <citation type="submission" date="2019-01" db="EMBL/GenBank/DDBJ databases">
        <title>Intercellular communication is required for trap formation in the nematode-trapping fungus Duddingtonia flagrans.</title>
        <authorList>
            <person name="Youssar L."/>
            <person name="Wernet V."/>
            <person name="Hensel N."/>
            <person name="Hildebrandt H.-G."/>
            <person name="Fischer R."/>
        </authorList>
    </citation>
    <scope>NUCLEOTIDE SEQUENCE [LARGE SCALE GENOMIC DNA]</scope>
    <source>
        <strain evidence="2 3">CBS H-5679</strain>
    </source>
</reference>
<proteinExistence type="predicted"/>
<evidence type="ECO:0000256" key="1">
    <source>
        <dbReference type="SAM" id="MobiDB-lite"/>
    </source>
</evidence>
<keyword evidence="3" id="KW-1185">Reference proteome</keyword>
<protein>
    <submittedName>
        <fullName evidence="2">Uncharacterized protein</fullName>
    </submittedName>
</protein>
<dbReference type="Proteomes" id="UP000283090">
    <property type="component" value="Unassembled WGS sequence"/>
</dbReference>
<name>A0A436ZRC6_ARTFL</name>
<dbReference type="RefSeq" id="XP_067486969.1">
    <property type="nucleotide sequence ID" value="XM_067639151.1"/>
</dbReference>
<organism evidence="2 3">
    <name type="scientific">Arthrobotrys flagrans</name>
    <name type="common">Nematode-trapping fungus</name>
    <name type="synonym">Trichothecium flagrans</name>
    <dbReference type="NCBI Taxonomy" id="97331"/>
    <lineage>
        <taxon>Eukaryota</taxon>
        <taxon>Fungi</taxon>
        <taxon>Dikarya</taxon>
        <taxon>Ascomycota</taxon>
        <taxon>Pezizomycotina</taxon>
        <taxon>Orbiliomycetes</taxon>
        <taxon>Orbiliales</taxon>
        <taxon>Orbiliaceae</taxon>
        <taxon>Arthrobotrys</taxon>
    </lineage>
</organism>
<dbReference type="GeneID" id="93591600"/>
<comment type="caution">
    <text evidence="2">The sequence shown here is derived from an EMBL/GenBank/DDBJ whole genome shotgun (WGS) entry which is preliminary data.</text>
</comment>